<feature type="compositionally biased region" description="Low complexity" evidence="5">
    <location>
        <begin position="64"/>
        <end position="88"/>
    </location>
</feature>
<comment type="subcellular location">
    <subcellularLocation>
        <location evidence="1">Golgi apparatus membrane</location>
        <topology evidence="1">Single-pass type II membrane protein</topology>
    </subcellularLocation>
</comment>
<keyword evidence="3" id="KW-0735">Signal-anchor</keyword>
<comment type="similarity">
    <text evidence="2">Belongs to the glycosyltransferase 47 family.</text>
</comment>
<name>A0ABP0VSU6_9BRYO</name>
<protein>
    <recommendedName>
        <fullName evidence="6">Exostosin GT47 domain-containing protein</fullName>
    </recommendedName>
</protein>
<reference evidence="7" key="1">
    <citation type="submission" date="2024-02" db="EMBL/GenBank/DDBJ databases">
        <authorList>
            <consortium name="ELIXIR-Norway"/>
            <consortium name="Elixir Norway"/>
        </authorList>
    </citation>
    <scope>NUCLEOTIDE SEQUENCE</scope>
</reference>
<accession>A0ABP0VSU6</accession>
<dbReference type="EMBL" id="OZ020105">
    <property type="protein sequence ID" value="CAK9257384.1"/>
    <property type="molecule type" value="Genomic_DNA"/>
</dbReference>
<evidence type="ECO:0000313" key="7">
    <source>
        <dbReference type="EMBL" id="CAK9257384.1"/>
    </source>
</evidence>
<feature type="region of interest" description="Disordered" evidence="5">
    <location>
        <begin position="63"/>
        <end position="158"/>
    </location>
</feature>
<evidence type="ECO:0000256" key="5">
    <source>
        <dbReference type="SAM" id="MobiDB-lite"/>
    </source>
</evidence>
<evidence type="ECO:0000259" key="6">
    <source>
        <dbReference type="Pfam" id="PF03016"/>
    </source>
</evidence>
<keyword evidence="4" id="KW-0333">Golgi apparatus</keyword>
<dbReference type="PANTHER" id="PTHR11062:SF59">
    <property type="entry name" value="EXOSTOSIN FAMILY PROTEIN"/>
    <property type="match status" value="1"/>
</dbReference>
<dbReference type="InterPro" id="IPR040911">
    <property type="entry name" value="Exostosin_GT47"/>
</dbReference>
<proteinExistence type="inferred from homology"/>
<evidence type="ECO:0000313" key="8">
    <source>
        <dbReference type="Proteomes" id="UP001497444"/>
    </source>
</evidence>
<evidence type="ECO:0000256" key="3">
    <source>
        <dbReference type="ARBA" id="ARBA00022968"/>
    </source>
</evidence>
<feature type="domain" description="Exostosin GT47" evidence="6">
    <location>
        <begin position="212"/>
        <end position="497"/>
    </location>
</feature>
<feature type="compositionally biased region" description="Basic and acidic residues" evidence="5">
    <location>
        <begin position="89"/>
        <end position="112"/>
    </location>
</feature>
<dbReference type="InterPro" id="IPR004263">
    <property type="entry name" value="Exostosin"/>
</dbReference>
<evidence type="ECO:0000256" key="4">
    <source>
        <dbReference type="ARBA" id="ARBA00023034"/>
    </source>
</evidence>
<sequence>MLGVPLKLQLAVLMFTAVAILLYSTACTRCQPRSLLRDVLTVRGPALSTHLSHSIQLTKFPAISNPASSSSSNNNNNRRPSSSSSRSASDGKIHAVEDTRKKKTKKSGDRNLFETQQQQQQQNNNMTRSSSDIKTAPKKKSQQQKQQQQRLPSQDPAPAKLRQGIIATKVELKLLAAKQAIENMLPESADPTLDASVYHDVAAFSKSYEMMKKVFRVFVYKDGEKPLVHTGPETGIYASEGLFIKQMLASNTFVVQDPSKAHMFFMPYSVKNMEIDLYVPDSKIMLPITSFVKSYVDRIQSLYPFWNRTAGADHFFVSCHDWGPMTTRNHTELRENAVKVVCNAESSSEYFVLGKDVSLPQINLHYLVLPSNIGGAASHERPWLAFFAGQMHGRVRPQLIEQWKDDPDMRIYEAPPNNLTTKPSYIQQMKESKYCICAMGYEVNSPRIVESIYYDCVPVIIADDLVLPFSDVLNWSTFSVTVPEAKIKNLKTLLTSIPHHVYRSMQQRLESVRKHFIWHDEPEEYDIFHMILHSVWMSRLRQLDCSQKSLKQL</sequence>
<keyword evidence="8" id="KW-1185">Reference proteome</keyword>
<gene>
    <name evidence="7" type="ORF">CSSPJE1EN1_LOCUS2862</name>
</gene>
<keyword evidence="3" id="KW-0812">Transmembrane</keyword>
<evidence type="ECO:0000256" key="2">
    <source>
        <dbReference type="ARBA" id="ARBA00010271"/>
    </source>
</evidence>
<feature type="compositionally biased region" description="Low complexity" evidence="5">
    <location>
        <begin position="116"/>
        <end position="125"/>
    </location>
</feature>
<dbReference type="Proteomes" id="UP001497444">
    <property type="component" value="Chromosome 10"/>
</dbReference>
<dbReference type="Pfam" id="PF03016">
    <property type="entry name" value="Exostosin_GT47"/>
    <property type="match status" value="1"/>
</dbReference>
<organism evidence="7 8">
    <name type="scientific">Sphagnum jensenii</name>
    <dbReference type="NCBI Taxonomy" id="128206"/>
    <lineage>
        <taxon>Eukaryota</taxon>
        <taxon>Viridiplantae</taxon>
        <taxon>Streptophyta</taxon>
        <taxon>Embryophyta</taxon>
        <taxon>Bryophyta</taxon>
        <taxon>Sphagnophytina</taxon>
        <taxon>Sphagnopsida</taxon>
        <taxon>Sphagnales</taxon>
        <taxon>Sphagnaceae</taxon>
        <taxon>Sphagnum</taxon>
    </lineage>
</organism>
<evidence type="ECO:0000256" key="1">
    <source>
        <dbReference type="ARBA" id="ARBA00004323"/>
    </source>
</evidence>
<dbReference type="PANTHER" id="PTHR11062">
    <property type="entry name" value="EXOSTOSIN HEPARAN SULFATE GLYCOSYLTRANSFERASE -RELATED"/>
    <property type="match status" value="1"/>
</dbReference>